<keyword evidence="1" id="KW-1133">Transmembrane helix</keyword>
<feature type="chain" id="PRO_5014148284" evidence="2">
    <location>
        <begin position="20"/>
        <end position="77"/>
    </location>
</feature>
<protein>
    <submittedName>
        <fullName evidence="3">Uncharacterized protein</fullName>
    </submittedName>
</protein>
<gene>
    <name evidence="3" type="ORF">HRbin17_00777</name>
</gene>
<evidence type="ECO:0000313" key="4">
    <source>
        <dbReference type="Proteomes" id="UP000236173"/>
    </source>
</evidence>
<evidence type="ECO:0000256" key="2">
    <source>
        <dbReference type="SAM" id="SignalP"/>
    </source>
</evidence>
<name>A0A2H5XAS9_9BACT</name>
<keyword evidence="1" id="KW-0812">Transmembrane</keyword>
<accession>A0A2H5XAS9</accession>
<keyword evidence="1" id="KW-0472">Membrane</keyword>
<dbReference type="EMBL" id="BEHT01000008">
    <property type="protein sequence ID" value="GBC98275.1"/>
    <property type="molecule type" value="Genomic_DNA"/>
</dbReference>
<proteinExistence type="predicted"/>
<dbReference type="AlphaFoldDB" id="A0A2H5XAS9"/>
<dbReference type="Proteomes" id="UP000236173">
    <property type="component" value="Unassembled WGS sequence"/>
</dbReference>
<evidence type="ECO:0000313" key="3">
    <source>
        <dbReference type="EMBL" id="GBC98275.1"/>
    </source>
</evidence>
<keyword evidence="2" id="KW-0732">Signal</keyword>
<reference evidence="4" key="1">
    <citation type="submission" date="2017-09" db="EMBL/GenBank/DDBJ databases">
        <title>Metaegenomics of thermophilic ammonia-oxidizing enrichment culture.</title>
        <authorList>
            <person name="Kato S."/>
            <person name="Suzuki K."/>
        </authorList>
    </citation>
    <scope>NUCLEOTIDE SEQUENCE [LARGE SCALE GENOMIC DNA]</scope>
</reference>
<feature type="transmembrane region" description="Helical" evidence="1">
    <location>
        <begin position="42"/>
        <end position="63"/>
    </location>
</feature>
<organism evidence="3 4">
    <name type="scientific">Candidatus Fervidibacter japonicus</name>
    <dbReference type="NCBI Taxonomy" id="2035412"/>
    <lineage>
        <taxon>Bacteria</taxon>
        <taxon>Candidatus Fervidibacterota</taxon>
        <taxon>Candidatus Fervidibacter</taxon>
    </lineage>
</organism>
<feature type="signal peptide" evidence="2">
    <location>
        <begin position="1"/>
        <end position="19"/>
    </location>
</feature>
<sequence length="77" mass="8143">MRWVSAVLTSLALTVSAAAQCALCKAAVQSSGNANLIGGLRAGILLLMVAPYLIVGVIAFAVYRAHRRSLRFQPEQS</sequence>
<evidence type="ECO:0000256" key="1">
    <source>
        <dbReference type="SAM" id="Phobius"/>
    </source>
</evidence>
<comment type="caution">
    <text evidence="3">The sequence shown here is derived from an EMBL/GenBank/DDBJ whole genome shotgun (WGS) entry which is preliminary data.</text>
</comment>